<dbReference type="InterPro" id="IPR005950">
    <property type="entry name" value="ModA"/>
</dbReference>
<accession>A0A6L9E8Y8</accession>
<dbReference type="InterPro" id="IPR044084">
    <property type="entry name" value="AvModA-like_subst-bd"/>
</dbReference>
<dbReference type="PIRSF" id="PIRSF004846">
    <property type="entry name" value="ModA"/>
    <property type="match status" value="1"/>
</dbReference>
<evidence type="ECO:0000256" key="3">
    <source>
        <dbReference type="ARBA" id="ARBA00022729"/>
    </source>
</evidence>
<feature type="binding site" evidence="4">
    <location>
        <position position="184"/>
    </location>
    <ligand>
        <name>molybdate</name>
        <dbReference type="ChEBI" id="CHEBI:36264"/>
    </ligand>
</feature>
<evidence type="ECO:0000256" key="1">
    <source>
        <dbReference type="ARBA" id="ARBA00009175"/>
    </source>
</evidence>
<keyword evidence="3" id="KW-0732">Signal</keyword>
<proteinExistence type="inferred from homology"/>
<protein>
    <submittedName>
        <fullName evidence="5">Molybdate ABC transporter substrate-binding protein</fullName>
    </submittedName>
</protein>
<keyword evidence="4" id="KW-0500">Molybdenum</keyword>
<dbReference type="InterPro" id="IPR050682">
    <property type="entry name" value="ModA/WtpA"/>
</dbReference>
<dbReference type="PROSITE" id="PS51257">
    <property type="entry name" value="PROKAR_LIPOPROTEIN"/>
    <property type="match status" value="1"/>
</dbReference>
<dbReference type="AlphaFoldDB" id="A0A6L9E8Y8"/>
<dbReference type="PANTHER" id="PTHR30632">
    <property type="entry name" value="MOLYBDATE-BINDING PERIPLASMIC PROTEIN"/>
    <property type="match status" value="1"/>
</dbReference>
<dbReference type="PANTHER" id="PTHR30632:SF14">
    <property type="entry name" value="TUNGSTATE_MOLYBDATE_CHROMATE-BINDING PROTEIN MODA"/>
    <property type="match status" value="1"/>
</dbReference>
<dbReference type="GO" id="GO:0046872">
    <property type="term" value="F:metal ion binding"/>
    <property type="evidence" value="ECO:0007669"/>
    <property type="project" value="UniProtKB-KW"/>
</dbReference>
<feature type="binding site" evidence="4">
    <location>
        <position position="78"/>
    </location>
    <ligand>
        <name>molybdate</name>
        <dbReference type="ChEBI" id="CHEBI:36264"/>
    </ligand>
</feature>
<dbReference type="CDD" id="cd13539">
    <property type="entry name" value="PBP2_AvModA"/>
    <property type="match status" value="1"/>
</dbReference>
<dbReference type="EMBL" id="WXYO01000002">
    <property type="protein sequence ID" value="NAS11237.1"/>
    <property type="molecule type" value="Genomic_DNA"/>
</dbReference>
<reference evidence="5 6" key="1">
    <citation type="submission" date="2020-01" db="EMBL/GenBank/DDBJ databases">
        <title>Bacteria diversity of Porities sp.</title>
        <authorList>
            <person name="Wang G."/>
        </authorList>
    </citation>
    <scope>NUCLEOTIDE SEQUENCE [LARGE SCALE GENOMIC DNA]</scope>
    <source>
        <strain evidence="5 6">R33</strain>
    </source>
</reference>
<comment type="similarity">
    <text evidence="1">Belongs to the bacterial solute-binding protein ModA family.</text>
</comment>
<dbReference type="Pfam" id="PF13531">
    <property type="entry name" value="SBP_bac_11"/>
    <property type="match status" value="1"/>
</dbReference>
<evidence type="ECO:0000313" key="5">
    <source>
        <dbReference type="EMBL" id="NAS11237.1"/>
    </source>
</evidence>
<organism evidence="5 6">
    <name type="scientific">Poritiphilus flavus</name>
    <dbReference type="NCBI Taxonomy" id="2697053"/>
    <lineage>
        <taxon>Bacteria</taxon>
        <taxon>Pseudomonadati</taxon>
        <taxon>Bacteroidota</taxon>
        <taxon>Flavobacteriia</taxon>
        <taxon>Flavobacteriales</taxon>
        <taxon>Flavobacteriaceae</taxon>
        <taxon>Poritiphilus</taxon>
    </lineage>
</organism>
<dbReference type="Proteomes" id="UP000475249">
    <property type="component" value="Unassembled WGS sequence"/>
</dbReference>
<evidence type="ECO:0000256" key="4">
    <source>
        <dbReference type="PIRSR" id="PIRSR004846-1"/>
    </source>
</evidence>
<dbReference type="GO" id="GO:0015689">
    <property type="term" value="P:molybdate ion transport"/>
    <property type="evidence" value="ECO:0007669"/>
    <property type="project" value="InterPro"/>
</dbReference>
<gene>
    <name evidence="5" type="primary">modA</name>
    <name evidence="5" type="ORF">GTQ38_04445</name>
</gene>
<dbReference type="SUPFAM" id="SSF53850">
    <property type="entry name" value="Periplasmic binding protein-like II"/>
    <property type="match status" value="1"/>
</dbReference>
<comment type="caution">
    <text evidence="5">The sequence shown here is derived from an EMBL/GenBank/DDBJ whole genome shotgun (WGS) entry which is preliminary data.</text>
</comment>
<dbReference type="NCBIfam" id="TIGR01256">
    <property type="entry name" value="modA"/>
    <property type="match status" value="1"/>
</dbReference>
<evidence type="ECO:0000256" key="2">
    <source>
        <dbReference type="ARBA" id="ARBA00022723"/>
    </source>
</evidence>
<name>A0A6L9E8Y8_9FLAO</name>
<dbReference type="Gene3D" id="3.40.190.10">
    <property type="entry name" value="Periplasmic binding protein-like II"/>
    <property type="match status" value="2"/>
</dbReference>
<evidence type="ECO:0000313" key="6">
    <source>
        <dbReference type="Proteomes" id="UP000475249"/>
    </source>
</evidence>
<dbReference type="GO" id="GO:0030973">
    <property type="term" value="F:molybdate ion binding"/>
    <property type="evidence" value="ECO:0007669"/>
    <property type="project" value="InterPro"/>
</dbReference>
<keyword evidence="2 4" id="KW-0479">Metal-binding</keyword>
<keyword evidence="6" id="KW-1185">Reference proteome</keyword>
<sequence length="270" mass="29591">MIHRQFLSFKITWVSTRDLLLKWIPYALVLLLSACGTKRDSSTLTIAAAANTQFAMEEIAALYSEKTGTQHVLVFSSSGKLTAQIMEGAPYDVFVSADMKYPTELFNSGLTQGSPRVYAYGKLVLWSIQESVHPSLAILKDSTVEHIALANPKTAPYGRAADEVLKFYDLYPTTSAKLVFGESISQTNQFITSGAAEIGFTAMSVVLSPKMKGKGSWQALDENSYKPIGQGVVALQSKGETTEGANEFITFLFSKEARGILEKYGYTFDE</sequence>